<dbReference type="KEGG" id="mps:MPTP_1457"/>
<name>F3YBK8_MELPT</name>
<sequence>MIVHHDLNKVKNYFDQLVILNQYLIAFGKTETIFTQANLKKAYGETVFIGGMEA</sequence>
<reference evidence="1 2" key="1">
    <citation type="journal article" date="2011" name="J. Bacteriol.">
        <title>Complete genome sequence of Melissococcus plutonius ATCC 35311.</title>
        <authorList>
            <person name="Okumura K."/>
            <person name="Arai R."/>
            <person name="Okura M."/>
            <person name="Kirikae T."/>
            <person name="Takamatsu D."/>
            <person name="Osaki M."/>
            <person name="Miyoshi-Akiyama T."/>
        </authorList>
    </citation>
    <scope>NUCLEOTIDE SEQUENCE [LARGE SCALE GENOMIC DNA]</scope>
    <source>
        <strain evidence="2">ATCC 35311 / CIP 104052 / LMG 20360 / NCIMB 702443</strain>
    </source>
</reference>
<evidence type="ECO:0000313" key="2">
    <source>
        <dbReference type="Proteomes" id="UP000008456"/>
    </source>
</evidence>
<dbReference type="EMBL" id="AP012200">
    <property type="protein sequence ID" value="BAK21886.1"/>
    <property type="molecule type" value="Genomic_DNA"/>
</dbReference>
<protein>
    <submittedName>
        <fullName evidence="1">Manganese ABC transporter, ATP-binding protein SitB</fullName>
    </submittedName>
</protein>
<dbReference type="Proteomes" id="UP000008456">
    <property type="component" value="Chromosome"/>
</dbReference>
<keyword evidence="1" id="KW-0067">ATP-binding</keyword>
<dbReference type="GO" id="GO:0005524">
    <property type="term" value="F:ATP binding"/>
    <property type="evidence" value="ECO:0007669"/>
    <property type="project" value="UniProtKB-KW"/>
</dbReference>
<keyword evidence="1" id="KW-0547">Nucleotide-binding</keyword>
<dbReference type="HOGENOM" id="CLU_205167_0_0_9"/>
<organism evidence="1 2">
    <name type="scientific">Melissococcus plutonius (strain ATCC 35311 / DSM 29964 / CIP 104052 / LMG 20360 / NCIMB 702443)</name>
    <dbReference type="NCBI Taxonomy" id="940190"/>
    <lineage>
        <taxon>Bacteria</taxon>
        <taxon>Bacillati</taxon>
        <taxon>Bacillota</taxon>
        <taxon>Bacilli</taxon>
        <taxon>Lactobacillales</taxon>
        <taxon>Enterococcaceae</taxon>
        <taxon>Melissococcus</taxon>
    </lineage>
</organism>
<evidence type="ECO:0000313" key="1">
    <source>
        <dbReference type="EMBL" id="BAK21886.1"/>
    </source>
</evidence>
<dbReference type="AlphaFoldDB" id="F3YBK8"/>
<reference key="2">
    <citation type="submission" date="2011-04" db="EMBL/GenBank/DDBJ databases">
        <title>Whole genome sequence of Melissococcus plutonius ATCC 35311.</title>
        <authorList>
            <person name="Okumura K."/>
            <person name="Arai R."/>
            <person name="Osaki M."/>
            <person name="Okura M."/>
            <person name="Kirikae T."/>
            <person name="Takamatsu D."/>
            <person name="Akiyama T."/>
        </authorList>
    </citation>
    <scope>NUCLEOTIDE SEQUENCE</scope>
    <source>
        <strain>ATCC 35311</strain>
    </source>
</reference>
<gene>
    <name evidence="1" type="ordered locus">MPTP_1457</name>
</gene>
<keyword evidence="2" id="KW-1185">Reference proteome</keyword>
<dbReference type="STRING" id="940190.MPTP_1457"/>
<accession>F3YBK8</accession>
<proteinExistence type="predicted"/>